<dbReference type="Gene3D" id="3.30.70.270">
    <property type="match status" value="1"/>
</dbReference>
<feature type="transmembrane region" description="Helical" evidence="1">
    <location>
        <begin position="6"/>
        <end position="21"/>
    </location>
</feature>
<evidence type="ECO:0000256" key="1">
    <source>
        <dbReference type="SAM" id="Phobius"/>
    </source>
</evidence>
<keyword evidence="1" id="KW-1133">Transmembrane helix</keyword>
<dbReference type="PANTHER" id="PTHR45138:SF9">
    <property type="entry name" value="DIGUANYLATE CYCLASE DGCM-RELATED"/>
    <property type="match status" value="1"/>
</dbReference>
<feature type="transmembrane region" description="Helical" evidence="1">
    <location>
        <begin position="136"/>
        <end position="155"/>
    </location>
</feature>
<name>A0A1I0DA73_9FIRM</name>
<feature type="transmembrane region" description="Helical" evidence="1">
    <location>
        <begin position="191"/>
        <end position="211"/>
    </location>
</feature>
<dbReference type="NCBIfam" id="TIGR00254">
    <property type="entry name" value="GGDEF"/>
    <property type="match status" value="1"/>
</dbReference>
<keyword evidence="1" id="KW-0812">Transmembrane</keyword>
<dbReference type="InterPro" id="IPR000160">
    <property type="entry name" value="GGDEF_dom"/>
</dbReference>
<dbReference type="AlphaFoldDB" id="A0A1I0DA73"/>
<feature type="domain" description="GGDEF" evidence="2">
    <location>
        <begin position="236"/>
        <end position="365"/>
    </location>
</feature>
<reference evidence="3 4" key="1">
    <citation type="submission" date="2016-10" db="EMBL/GenBank/DDBJ databases">
        <authorList>
            <person name="de Groot N.N."/>
        </authorList>
    </citation>
    <scope>NUCLEOTIDE SEQUENCE [LARGE SCALE GENOMIC DNA]</scope>
    <source>
        <strain evidence="3 4">KH1P1</strain>
    </source>
</reference>
<dbReference type="SUPFAM" id="SSF55073">
    <property type="entry name" value="Nucleotide cyclase"/>
    <property type="match status" value="1"/>
</dbReference>
<dbReference type="Pfam" id="PF00990">
    <property type="entry name" value="GGDEF"/>
    <property type="match status" value="1"/>
</dbReference>
<feature type="transmembrane region" description="Helical" evidence="1">
    <location>
        <begin position="66"/>
        <end position="88"/>
    </location>
</feature>
<dbReference type="PANTHER" id="PTHR45138">
    <property type="entry name" value="REGULATORY COMPONENTS OF SENSORY TRANSDUCTION SYSTEM"/>
    <property type="match status" value="1"/>
</dbReference>
<dbReference type="PROSITE" id="PS50887">
    <property type="entry name" value="GGDEF"/>
    <property type="match status" value="1"/>
</dbReference>
<dbReference type="InterPro" id="IPR029787">
    <property type="entry name" value="Nucleotide_cyclase"/>
</dbReference>
<dbReference type="SMART" id="SM00267">
    <property type="entry name" value="GGDEF"/>
    <property type="match status" value="1"/>
</dbReference>
<accession>A0A1I0DA73</accession>
<feature type="transmembrane region" description="Helical" evidence="1">
    <location>
        <begin position="167"/>
        <end position="185"/>
    </location>
</feature>
<gene>
    <name evidence="3" type="ORF">SAMN04487771_101122</name>
</gene>
<dbReference type="CDD" id="cd01949">
    <property type="entry name" value="GGDEF"/>
    <property type="match status" value="1"/>
</dbReference>
<dbReference type="EMBL" id="FOIL01000011">
    <property type="protein sequence ID" value="SET29186.1"/>
    <property type="molecule type" value="Genomic_DNA"/>
</dbReference>
<dbReference type="OrthoDB" id="9804955at2"/>
<keyword evidence="1" id="KW-0472">Membrane</keyword>
<keyword evidence="4" id="KW-1185">Reference proteome</keyword>
<sequence>MIIYSHLIEIAILFYIMYSLRQDQIIEPEVKKNFYISGVFLVCLLTGNQLWQLVAHLGNEWPNQDFILNTIDSICYAFIPPVITLLLWINQKNVTLQQRILVHMTGPWFILIAILNIWIPLIFITKNAQMIQLPGSMIYTALEVLYFLWLLYRYYVHSFAQYPKDKVLLTMVVIIVVIGQIAEAHQNDYTTSWGSIAIAYYFLYRAVANLYENTDQLTHVFNYYSYVNHMRSIEKKNMTIIAFDLNGLKQYNDTEGHQKGDEYLTAFAQTAQKKMWGKGMLFRTGGDEFVFLSPQKPGELEPVLEKILEKKCDPKYGDYLLSFSYGIAEKAAEESTEAACARADRKMYDMKMEYYRTHERRANDLPKGKE</sequence>
<proteinExistence type="predicted"/>
<organism evidence="3 4">
    <name type="scientific">[Clostridium] aminophilum</name>
    <dbReference type="NCBI Taxonomy" id="1526"/>
    <lineage>
        <taxon>Bacteria</taxon>
        <taxon>Bacillati</taxon>
        <taxon>Bacillota</taxon>
        <taxon>Clostridia</taxon>
        <taxon>Lachnospirales</taxon>
        <taxon>Lachnospiraceae</taxon>
    </lineage>
</organism>
<dbReference type="GO" id="GO:0052621">
    <property type="term" value="F:diguanylate cyclase activity"/>
    <property type="evidence" value="ECO:0007669"/>
    <property type="project" value="TreeGrafter"/>
</dbReference>
<protein>
    <submittedName>
        <fullName evidence="3">Diguanylate cyclase (GGDEF) domain-containing protein</fullName>
    </submittedName>
</protein>
<evidence type="ECO:0000313" key="3">
    <source>
        <dbReference type="EMBL" id="SET29186.1"/>
    </source>
</evidence>
<feature type="transmembrane region" description="Helical" evidence="1">
    <location>
        <begin position="100"/>
        <end position="124"/>
    </location>
</feature>
<feature type="transmembrane region" description="Helical" evidence="1">
    <location>
        <begin position="33"/>
        <end position="54"/>
    </location>
</feature>
<dbReference type="InterPro" id="IPR050469">
    <property type="entry name" value="Diguanylate_Cyclase"/>
</dbReference>
<dbReference type="InterPro" id="IPR043128">
    <property type="entry name" value="Rev_trsase/Diguanyl_cyclase"/>
</dbReference>
<dbReference type="STRING" id="1526.SAMN02910262_02624"/>
<evidence type="ECO:0000313" key="4">
    <source>
        <dbReference type="Proteomes" id="UP000199820"/>
    </source>
</evidence>
<evidence type="ECO:0000259" key="2">
    <source>
        <dbReference type="PROSITE" id="PS50887"/>
    </source>
</evidence>
<dbReference type="Proteomes" id="UP000199820">
    <property type="component" value="Unassembled WGS sequence"/>
</dbReference>
<dbReference type="RefSeq" id="WP_074649060.1">
    <property type="nucleotide sequence ID" value="NZ_FOIL01000011.1"/>
</dbReference>